<gene>
    <name evidence="1" type="ORF">AD933_01280</name>
</gene>
<evidence type="ECO:0000313" key="1">
    <source>
        <dbReference type="EMBL" id="KXV20020.1"/>
    </source>
</evidence>
<name>A0A149RZU7_9PROT</name>
<sequence length="203" mass="22147">MIAALFCGGVKTFAILGLLNPPEGLGLNTVERVAFRAAADELMLSTESPLYADTHPALHDAACIVNKREFWFWQVGFAKPVMGHAPRRQEICLAAPASMGALWLCQNLNHTDLPKLPPDCNGMELDARDLLEGFRGACDHYLYKVEQDFQSGNQDFQALPIWRAAADAWKAVRSLGAILLLTASQPHLKARIISPGMANHAAA</sequence>
<evidence type="ECO:0000313" key="2">
    <source>
        <dbReference type="Proteomes" id="UP000075526"/>
    </source>
</evidence>
<accession>A0A149RZU7</accession>
<dbReference type="EMBL" id="LHZF01000103">
    <property type="protein sequence ID" value="KXV20020.1"/>
    <property type="molecule type" value="Genomic_DNA"/>
</dbReference>
<dbReference type="RefSeq" id="WP_061507332.1">
    <property type="nucleotide sequence ID" value="NZ_LHZF01000103.1"/>
</dbReference>
<dbReference type="PATRIC" id="fig|178901.13.peg.503"/>
<reference evidence="1 2" key="1">
    <citation type="submission" date="2015-06" db="EMBL/GenBank/DDBJ databases">
        <title>Improved classification and identification of acetic acid bacteria using matrix-assisted laser desorption/ionization time-of-flight mass spectrometry; Gluconobacter nephelii and Gluconobacter uchimurae are later heterotypic synonyms of Gluconobacter japonicus and Gluconobacter oxydans, respectively.</title>
        <authorList>
            <person name="Li L."/>
            <person name="Cleenwerck I."/>
            <person name="De Vuyst L."/>
            <person name="Vandamme P."/>
        </authorList>
    </citation>
    <scope>NUCLEOTIDE SEQUENCE [LARGE SCALE GENOMIC DNA]</scope>
    <source>
        <strain evidence="1 2">LMG 1552</strain>
    </source>
</reference>
<protein>
    <submittedName>
        <fullName evidence="1">Uncharacterized protein</fullName>
    </submittedName>
</protein>
<dbReference type="AlphaFoldDB" id="A0A149RZU7"/>
<organism evidence="1 2">
    <name type="scientific">Acetobacter malorum</name>
    <dbReference type="NCBI Taxonomy" id="178901"/>
    <lineage>
        <taxon>Bacteria</taxon>
        <taxon>Pseudomonadati</taxon>
        <taxon>Pseudomonadota</taxon>
        <taxon>Alphaproteobacteria</taxon>
        <taxon>Acetobacterales</taxon>
        <taxon>Acetobacteraceae</taxon>
        <taxon>Acetobacter</taxon>
    </lineage>
</organism>
<comment type="caution">
    <text evidence="1">The sequence shown here is derived from an EMBL/GenBank/DDBJ whole genome shotgun (WGS) entry which is preliminary data.</text>
</comment>
<proteinExistence type="predicted"/>
<dbReference type="Proteomes" id="UP000075526">
    <property type="component" value="Unassembled WGS sequence"/>
</dbReference>